<proteinExistence type="predicted"/>
<comment type="caution">
    <text evidence="1">The sequence shown here is derived from an EMBL/GenBank/DDBJ whole genome shotgun (WGS) entry which is preliminary data.</text>
</comment>
<dbReference type="RefSeq" id="WP_189026067.1">
    <property type="nucleotide sequence ID" value="NZ_BMNE01000002.1"/>
</dbReference>
<evidence type="ECO:0000313" key="1">
    <source>
        <dbReference type="EMBL" id="GGN74720.1"/>
    </source>
</evidence>
<organism evidence="1 2">
    <name type="scientific">Nocardia rhizosphaerihabitans</name>
    <dbReference type="NCBI Taxonomy" id="1691570"/>
    <lineage>
        <taxon>Bacteria</taxon>
        <taxon>Bacillati</taxon>
        <taxon>Actinomycetota</taxon>
        <taxon>Actinomycetes</taxon>
        <taxon>Mycobacteriales</taxon>
        <taxon>Nocardiaceae</taxon>
        <taxon>Nocardia</taxon>
    </lineage>
</organism>
<name>A0ABQ2KA77_9NOCA</name>
<dbReference type="Proteomes" id="UP000658127">
    <property type="component" value="Unassembled WGS sequence"/>
</dbReference>
<protein>
    <submittedName>
        <fullName evidence="1">Uncharacterized protein</fullName>
    </submittedName>
</protein>
<dbReference type="EMBL" id="BMNE01000002">
    <property type="protein sequence ID" value="GGN74720.1"/>
    <property type="molecule type" value="Genomic_DNA"/>
</dbReference>
<accession>A0ABQ2KA77</accession>
<gene>
    <name evidence="1" type="ORF">GCM10011610_18500</name>
</gene>
<sequence length="137" mass="15410">MESRIFTALADIRLWTKHPFTITRVRPQPDGSVTIHLDAYAAAFDETYNAAERAFSCLAPFAEADGSSVTGIPGLSRILMEDASLQPLWDEPRVADDERRYLRSEASVHGHLDWLGSALLRRARLFQSATNAFYLNR</sequence>
<reference evidence="2" key="1">
    <citation type="journal article" date="2019" name="Int. J. Syst. Evol. Microbiol.">
        <title>The Global Catalogue of Microorganisms (GCM) 10K type strain sequencing project: providing services to taxonomists for standard genome sequencing and annotation.</title>
        <authorList>
            <consortium name="The Broad Institute Genomics Platform"/>
            <consortium name="The Broad Institute Genome Sequencing Center for Infectious Disease"/>
            <person name="Wu L."/>
            <person name="Ma J."/>
        </authorList>
    </citation>
    <scope>NUCLEOTIDE SEQUENCE [LARGE SCALE GENOMIC DNA]</scope>
    <source>
        <strain evidence="2">CGMCC 4.7329</strain>
    </source>
</reference>
<evidence type="ECO:0000313" key="2">
    <source>
        <dbReference type="Proteomes" id="UP000658127"/>
    </source>
</evidence>
<keyword evidence="2" id="KW-1185">Reference proteome</keyword>